<comment type="caution">
    <text evidence="4">The sequence shown here is derived from an EMBL/GenBank/DDBJ whole genome shotgun (WGS) entry which is preliminary data.</text>
</comment>
<protein>
    <recommendedName>
        <fullName evidence="3">Probable inactive acireductone dioxygenase</fullName>
    </recommendedName>
</protein>
<dbReference type="InterPro" id="IPR011051">
    <property type="entry name" value="RmlC_Cupin_sf"/>
</dbReference>
<dbReference type="HAMAP" id="MF_03154">
    <property type="entry name" value="Salvage_MtnD_euk"/>
    <property type="match status" value="1"/>
</dbReference>
<evidence type="ECO:0000313" key="5">
    <source>
        <dbReference type="Proteomes" id="UP000494206"/>
    </source>
</evidence>
<evidence type="ECO:0000313" key="4">
    <source>
        <dbReference type="EMBL" id="CAB3404113.1"/>
    </source>
</evidence>
<dbReference type="GO" id="GO:0005634">
    <property type="term" value="C:nucleus"/>
    <property type="evidence" value="ECO:0007669"/>
    <property type="project" value="UniProtKB-SubCell"/>
</dbReference>
<dbReference type="PANTHER" id="PTHR23418">
    <property type="entry name" value="ACIREDUCTONE DIOXYGENASE"/>
    <property type="match status" value="1"/>
</dbReference>
<dbReference type="InterPro" id="IPR014710">
    <property type="entry name" value="RmlC-like_jellyroll"/>
</dbReference>
<evidence type="ECO:0000256" key="3">
    <source>
        <dbReference type="HAMAP-Rule" id="MF_03154"/>
    </source>
</evidence>
<dbReference type="SUPFAM" id="SSF51182">
    <property type="entry name" value="RmlC-like cupins"/>
    <property type="match status" value="1"/>
</dbReference>
<name>A0A8S1EJW1_9PELO</name>
<reference evidence="4 5" key="1">
    <citation type="submission" date="2020-04" db="EMBL/GenBank/DDBJ databases">
        <authorList>
            <person name="Laetsch R D."/>
            <person name="Stevens L."/>
            <person name="Kumar S."/>
            <person name="Blaxter L. M."/>
        </authorList>
    </citation>
    <scope>NUCLEOTIDE SEQUENCE [LARGE SCALE GENOMIC DNA]</scope>
</reference>
<evidence type="ECO:0000256" key="1">
    <source>
        <dbReference type="ARBA" id="ARBA00022490"/>
    </source>
</evidence>
<gene>
    <name evidence="4" type="ORF">CBOVIS_LOCUS6498</name>
</gene>
<keyword evidence="5" id="KW-1185">Reference proteome</keyword>
<keyword evidence="1 3" id="KW-0963">Cytoplasm</keyword>
<dbReference type="PANTHER" id="PTHR23418:SF10">
    <property type="entry name" value="INACTIVE ACIREDUCTONE DIOXYGENASE 1-RELATED"/>
    <property type="match status" value="1"/>
</dbReference>
<evidence type="ECO:0000256" key="2">
    <source>
        <dbReference type="ARBA" id="ARBA00023242"/>
    </source>
</evidence>
<dbReference type="GO" id="GO:0010309">
    <property type="term" value="F:acireductone dioxygenase [iron(II)-requiring] activity"/>
    <property type="evidence" value="ECO:0007669"/>
    <property type="project" value="InterPro"/>
</dbReference>
<dbReference type="Proteomes" id="UP000494206">
    <property type="component" value="Unassembled WGS sequence"/>
</dbReference>
<dbReference type="GO" id="GO:0019509">
    <property type="term" value="P:L-methionine salvage from methylthioadenosine"/>
    <property type="evidence" value="ECO:0007669"/>
    <property type="project" value="InterPro"/>
</dbReference>
<comment type="function">
    <text evidence="3">Probable inactive acireductone dioxygenase.</text>
</comment>
<comment type="caution">
    <text evidence="3">Lacks conserved residue(s) required for the propagation of feature annotation.</text>
</comment>
<comment type="subcellular location">
    <subcellularLocation>
        <location evidence="3">Cytoplasm</location>
    </subcellularLocation>
    <subcellularLocation>
        <location evidence="3">Nucleus</location>
    </subcellularLocation>
</comment>
<dbReference type="CDD" id="cd02232">
    <property type="entry name" value="cupin_ARD"/>
    <property type="match status" value="1"/>
</dbReference>
<sequence length="158" mass="18443">MQIWQMEAYPCGDRRLPHHVFPPKKLTTTDLSSLAGVQYYKVDLEDTAAMKKRLSAVKSEKNVNFSDMFTVAETMPEFEDKCEQFYEPHVQNEDVISLVIDGTCYYDVEPEDDQWIRVQLEKGDLLIIPKGLSHRFTVTPKNYVKIQRFFSRKTENQG</sequence>
<dbReference type="InterPro" id="IPR027496">
    <property type="entry name" value="ARD_euk"/>
</dbReference>
<comment type="similarity">
    <text evidence="3">Belongs to the acireductone dioxygenase (ARD) family.</text>
</comment>
<organism evidence="4 5">
    <name type="scientific">Caenorhabditis bovis</name>
    <dbReference type="NCBI Taxonomy" id="2654633"/>
    <lineage>
        <taxon>Eukaryota</taxon>
        <taxon>Metazoa</taxon>
        <taxon>Ecdysozoa</taxon>
        <taxon>Nematoda</taxon>
        <taxon>Chromadorea</taxon>
        <taxon>Rhabditida</taxon>
        <taxon>Rhabditina</taxon>
        <taxon>Rhabditomorpha</taxon>
        <taxon>Rhabditoidea</taxon>
        <taxon>Rhabditidae</taxon>
        <taxon>Peloderinae</taxon>
        <taxon>Caenorhabditis</taxon>
    </lineage>
</organism>
<keyword evidence="2 3" id="KW-0539">Nucleus</keyword>
<accession>A0A8S1EJW1</accession>
<dbReference type="EMBL" id="CADEPM010000004">
    <property type="protein sequence ID" value="CAB3404113.1"/>
    <property type="molecule type" value="Genomic_DNA"/>
</dbReference>
<comment type="caution">
    <text evidence="3">This enzyme lacks one or more conserved metal-binding sites. It may be non-functional.</text>
</comment>
<dbReference type="InterPro" id="IPR004313">
    <property type="entry name" value="ARD"/>
</dbReference>
<dbReference type="Gene3D" id="2.60.120.10">
    <property type="entry name" value="Jelly Rolls"/>
    <property type="match status" value="1"/>
</dbReference>
<proteinExistence type="inferred from homology"/>
<dbReference type="GO" id="GO:0005737">
    <property type="term" value="C:cytoplasm"/>
    <property type="evidence" value="ECO:0007669"/>
    <property type="project" value="UniProtKB-SubCell"/>
</dbReference>
<dbReference type="Pfam" id="PF03079">
    <property type="entry name" value="ARD"/>
    <property type="match status" value="1"/>
</dbReference>
<dbReference type="OrthoDB" id="1867259at2759"/>
<dbReference type="AlphaFoldDB" id="A0A8S1EJW1"/>